<feature type="compositionally biased region" description="Polar residues" evidence="1">
    <location>
        <begin position="24"/>
        <end position="34"/>
    </location>
</feature>
<gene>
    <name evidence="2" type="ORF">V5O48_017889</name>
</gene>
<comment type="caution">
    <text evidence="2">The sequence shown here is derived from an EMBL/GenBank/DDBJ whole genome shotgun (WGS) entry which is preliminary data.</text>
</comment>
<evidence type="ECO:0000256" key="1">
    <source>
        <dbReference type="SAM" id="MobiDB-lite"/>
    </source>
</evidence>
<sequence>MATDKNLEDTQIPTEMEGPFLPDSTHNTSSTSQPGPAAAPVISTSTNTASTPTAQTEAEPPVQIDKPVSEDVENESSEEELSATTWKRGSRGNPGIWKPKQIAFFDSKLEDFRSKSGTEQTAFMKGFDA</sequence>
<dbReference type="EMBL" id="JBAHYK010002948">
    <property type="protein sequence ID" value="KAL0564164.1"/>
    <property type="molecule type" value="Genomic_DNA"/>
</dbReference>
<organism evidence="2 3">
    <name type="scientific">Marasmius crinis-equi</name>
    <dbReference type="NCBI Taxonomy" id="585013"/>
    <lineage>
        <taxon>Eukaryota</taxon>
        <taxon>Fungi</taxon>
        <taxon>Dikarya</taxon>
        <taxon>Basidiomycota</taxon>
        <taxon>Agaricomycotina</taxon>
        <taxon>Agaricomycetes</taxon>
        <taxon>Agaricomycetidae</taxon>
        <taxon>Agaricales</taxon>
        <taxon>Marasmiineae</taxon>
        <taxon>Marasmiaceae</taxon>
        <taxon>Marasmius</taxon>
    </lineage>
</organism>
<evidence type="ECO:0000313" key="3">
    <source>
        <dbReference type="Proteomes" id="UP001465976"/>
    </source>
</evidence>
<keyword evidence="3" id="KW-1185">Reference proteome</keyword>
<reference evidence="2 3" key="1">
    <citation type="submission" date="2024-02" db="EMBL/GenBank/DDBJ databases">
        <title>A draft genome for the cacao thread blight pathogen Marasmius crinis-equi.</title>
        <authorList>
            <person name="Cohen S.P."/>
            <person name="Baruah I.K."/>
            <person name="Amoako-Attah I."/>
            <person name="Bukari Y."/>
            <person name="Meinhardt L.W."/>
            <person name="Bailey B.A."/>
        </authorList>
    </citation>
    <scope>NUCLEOTIDE SEQUENCE [LARGE SCALE GENOMIC DNA]</scope>
    <source>
        <strain evidence="2 3">GH-76</strain>
    </source>
</reference>
<feature type="compositionally biased region" description="Acidic residues" evidence="1">
    <location>
        <begin position="70"/>
        <end position="81"/>
    </location>
</feature>
<feature type="compositionally biased region" description="Low complexity" evidence="1">
    <location>
        <begin position="43"/>
        <end position="56"/>
    </location>
</feature>
<accession>A0ABR3EMR8</accession>
<name>A0ABR3EMR8_9AGAR</name>
<dbReference type="Proteomes" id="UP001465976">
    <property type="component" value="Unassembled WGS sequence"/>
</dbReference>
<proteinExistence type="predicted"/>
<protein>
    <submittedName>
        <fullName evidence="2">Uncharacterized protein</fullName>
    </submittedName>
</protein>
<evidence type="ECO:0000313" key="2">
    <source>
        <dbReference type="EMBL" id="KAL0564164.1"/>
    </source>
</evidence>
<feature type="region of interest" description="Disordered" evidence="1">
    <location>
        <begin position="1"/>
        <end position="98"/>
    </location>
</feature>